<reference evidence="1" key="1">
    <citation type="journal article" date="2014" name="Int. J. Syst. Evol. Microbiol.">
        <title>Complete genome sequence of Corynebacterium casei LMG S-19264T (=DSM 44701T), isolated from a smear-ripened cheese.</title>
        <authorList>
            <consortium name="US DOE Joint Genome Institute (JGI-PGF)"/>
            <person name="Walter F."/>
            <person name="Albersmeier A."/>
            <person name="Kalinowski J."/>
            <person name="Ruckert C."/>
        </authorList>
    </citation>
    <scope>NUCLEOTIDE SEQUENCE</scope>
    <source>
        <strain evidence="1">CGMCC 4.7403</strain>
    </source>
</reference>
<protein>
    <submittedName>
        <fullName evidence="1">Uncharacterized protein</fullName>
    </submittedName>
</protein>
<organism evidence="1 2">
    <name type="scientific">Streptomyces capitiformicae</name>
    <dbReference type="NCBI Taxonomy" id="2014920"/>
    <lineage>
        <taxon>Bacteria</taxon>
        <taxon>Bacillati</taxon>
        <taxon>Actinomycetota</taxon>
        <taxon>Actinomycetes</taxon>
        <taxon>Kitasatosporales</taxon>
        <taxon>Streptomycetaceae</taxon>
        <taxon>Streptomyces</taxon>
    </lineage>
</organism>
<dbReference type="AlphaFoldDB" id="A0A919DMN5"/>
<name>A0A919DMN5_9ACTN</name>
<reference evidence="1" key="2">
    <citation type="submission" date="2020-09" db="EMBL/GenBank/DDBJ databases">
        <authorList>
            <person name="Sun Q."/>
            <person name="Zhou Y."/>
        </authorList>
    </citation>
    <scope>NUCLEOTIDE SEQUENCE</scope>
    <source>
        <strain evidence="1">CGMCC 4.7403</strain>
    </source>
</reference>
<comment type="caution">
    <text evidence="1">The sequence shown here is derived from an EMBL/GenBank/DDBJ whole genome shotgun (WGS) entry which is preliminary data.</text>
</comment>
<dbReference type="Proteomes" id="UP000603227">
    <property type="component" value="Unassembled WGS sequence"/>
</dbReference>
<proteinExistence type="predicted"/>
<sequence>MNRNRHRWLRLTLLGVGAMNSPRFAPAGLLLRYRRQRAAFDGGPGAEPPPGPLAAWLVTDERSELRSALRRSAALRNMSVRAGDLDLGEAAEVRVRRLPVAHTSHPTYGYRIEADGLLVVWAPEFWEFPTWAARADLMFADAAAWGRPIRFRGGVGGHASVQAVAEQAVRHDVRRLIHAHIGRPALRAIDAGLRPPMGEWGVEGRTYSLRLPGPGTNRALQNATDGAPTLPLTDRRRGALRVRRRP</sequence>
<dbReference type="EMBL" id="BNAT01000046">
    <property type="protein sequence ID" value="GHE57925.1"/>
    <property type="molecule type" value="Genomic_DNA"/>
</dbReference>
<evidence type="ECO:0000313" key="1">
    <source>
        <dbReference type="EMBL" id="GHE57925.1"/>
    </source>
</evidence>
<dbReference type="SUPFAM" id="SSF56281">
    <property type="entry name" value="Metallo-hydrolase/oxidoreductase"/>
    <property type="match status" value="1"/>
</dbReference>
<dbReference type="InterPro" id="IPR036866">
    <property type="entry name" value="RibonucZ/Hydroxyglut_hydro"/>
</dbReference>
<keyword evidence="2" id="KW-1185">Reference proteome</keyword>
<gene>
    <name evidence="1" type="ORF">GCM10017771_80750</name>
</gene>
<dbReference type="RefSeq" id="WP_229914352.1">
    <property type="nucleotide sequence ID" value="NZ_BNAT01000046.1"/>
</dbReference>
<evidence type="ECO:0000313" key="2">
    <source>
        <dbReference type="Proteomes" id="UP000603227"/>
    </source>
</evidence>
<accession>A0A919DMN5</accession>
<dbReference type="Gene3D" id="3.60.15.10">
    <property type="entry name" value="Ribonuclease Z/Hydroxyacylglutathione hydrolase-like"/>
    <property type="match status" value="1"/>
</dbReference>